<evidence type="ECO:0000313" key="7">
    <source>
        <dbReference type="EMBL" id="MBB4082538.1"/>
    </source>
</evidence>
<dbReference type="InterPro" id="IPR005494">
    <property type="entry name" value="GSPS_pre-ATP-grasp-like_dom"/>
</dbReference>
<keyword evidence="3" id="KW-0547">Nucleotide-binding</keyword>
<dbReference type="GO" id="GO:0046872">
    <property type="term" value="F:metal ion binding"/>
    <property type="evidence" value="ECO:0007669"/>
    <property type="project" value="UniProtKB-KW"/>
</dbReference>
<dbReference type="SUPFAM" id="SSF52440">
    <property type="entry name" value="PreATP-grasp domain"/>
    <property type="match status" value="1"/>
</dbReference>
<keyword evidence="4" id="KW-0067">ATP-binding</keyword>
<dbReference type="SUPFAM" id="SSF56059">
    <property type="entry name" value="Glutathione synthetase ATP-binding domain-like"/>
    <property type="match status" value="1"/>
</dbReference>
<dbReference type="GO" id="GO:0005524">
    <property type="term" value="F:ATP binding"/>
    <property type="evidence" value="ECO:0007669"/>
    <property type="project" value="UniProtKB-KW"/>
</dbReference>
<accession>A0A7W6JCD5</accession>
<keyword evidence="2" id="KW-0479">Metal-binding</keyword>
<dbReference type="Pfam" id="PF03738">
    <property type="entry name" value="GSP_synth"/>
    <property type="match status" value="1"/>
</dbReference>
<evidence type="ECO:0000256" key="2">
    <source>
        <dbReference type="ARBA" id="ARBA00022723"/>
    </source>
</evidence>
<name>A0A7W6JCD5_9CAUL</name>
<dbReference type="Proteomes" id="UP000529946">
    <property type="component" value="Unassembled WGS sequence"/>
</dbReference>
<sequence length="375" mass="42689">MDRLPLTPRHDWRERVEALGLVWHTAEGVPYWNEAACYRFDRRQIRQIELATEELYALCLKAGQHIIDHDLFHRFGIPDFAVPMIRKAWDDEPPALNYGRLDLGYDGVSPPKMFEFNCDTPTSLLEAAVIQWDWLEEVFPGRDQFNGIHDALIARWREIAPRLQSPLAHFTHSSQGAAEDAVTVAYMRDVAREGGVGSVQTPIEEIAWDGRRFIDDAGRPIEVLYHLYPWEWLLAEDFGRLIATAPTQWIEPVWKMIWSNKALLPILWDLFPHHPNLLEASFEPLTGDHVRKPVLAREGANISVVKGGRVVEATGGDYGDEGYVWQRLYDLPDFDGHRPVIGSWIVDGEAVGMGIREAGLITGNTARFTPHMIKA</sequence>
<dbReference type="GO" id="GO:0016874">
    <property type="term" value="F:ligase activity"/>
    <property type="evidence" value="ECO:0007669"/>
    <property type="project" value="UniProtKB-KW"/>
</dbReference>
<dbReference type="Gene3D" id="3.30.1490.330">
    <property type="match status" value="1"/>
</dbReference>
<keyword evidence="8" id="KW-1185">Reference proteome</keyword>
<protein>
    <submittedName>
        <fullName evidence="7">Glutathionylspermidine synthase</fullName>
    </submittedName>
</protein>
<evidence type="ECO:0000256" key="4">
    <source>
        <dbReference type="ARBA" id="ARBA00022840"/>
    </source>
</evidence>
<dbReference type="InterPro" id="IPR016185">
    <property type="entry name" value="PreATP-grasp_dom_sf"/>
</dbReference>
<organism evidence="7 8">
    <name type="scientific">Brevundimonas lenta</name>
    <dbReference type="NCBI Taxonomy" id="424796"/>
    <lineage>
        <taxon>Bacteria</taxon>
        <taxon>Pseudomonadati</taxon>
        <taxon>Pseudomonadota</taxon>
        <taxon>Alphaproteobacteria</taxon>
        <taxon>Caulobacterales</taxon>
        <taxon>Caulobacteraceae</taxon>
        <taxon>Brevundimonas</taxon>
    </lineage>
</organism>
<comment type="caution">
    <text evidence="7">The sequence shown here is derived from an EMBL/GenBank/DDBJ whole genome shotgun (WGS) entry which is preliminary data.</text>
</comment>
<evidence type="ECO:0000256" key="3">
    <source>
        <dbReference type="ARBA" id="ARBA00022741"/>
    </source>
</evidence>
<evidence type="ECO:0000313" key="8">
    <source>
        <dbReference type="Proteomes" id="UP000529946"/>
    </source>
</evidence>
<dbReference type="EMBL" id="JACIDM010000001">
    <property type="protein sequence ID" value="MBB4082538.1"/>
    <property type="molecule type" value="Genomic_DNA"/>
</dbReference>
<keyword evidence="5" id="KW-0460">Magnesium</keyword>
<dbReference type="RefSeq" id="WP_183203607.1">
    <property type="nucleotide sequence ID" value="NZ_BAAAER010000006.1"/>
</dbReference>
<dbReference type="AlphaFoldDB" id="A0A7W6JCD5"/>
<evidence type="ECO:0000259" key="6">
    <source>
        <dbReference type="Pfam" id="PF03738"/>
    </source>
</evidence>
<gene>
    <name evidence="7" type="ORF">GGR12_001377</name>
</gene>
<keyword evidence="1" id="KW-0436">Ligase</keyword>
<evidence type="ECO:0000256" key="1">
    <source>
        <dbReference type="ARBA" id="ARBA00022598"/>
    </source>
</evidence>
<proteinExistence type="predicted"/>
<reference evidence="7 8" key="1">
    <citation type="submission" date="2020-08" db="EMBL/GenBank/DDBJ databases">
        <title>Genomic Encyclopedia of Type Strains, Phase IV (KMG-IV): sequencing the most valuable type-strain genomes for metagenomic binning, comparative biology and taxonomic classification.</title>
        <authorList>
            <person name="Goeker M."/>
        </authorList>
    </citation>
    <scope>NUCLEOTIDE SEQUENCE [LARGE SCALE GENOMIC DNA]</scope>
    <source>
        <strain evidence="7 8">DSM 23960</strain>
    </source>
</reference>
<feature type="domain" description="Glutathionylspermidine synthase pre-ATP-grasp-like" evidence="6">
    <location>
        <begin position="12"/>
        <end position="373"/>
    </location>
</feature>
<evidence type="ECO:0000256" key="5">
    <source>
        <dbReference type="ARBA" id="ARBA00022842"/>
    </source>
</evidence>